<dbReference type="RefSeq" id="WP_119377186.1">
    <property type="nucleotide sequence ID" value="NZ_QWFX01000014.1"/>
</dbReference>
<sequence>MPLKLSLKPGEAVVVNGAVIRNGERRGTLLLETRARILRERDIMFPEQVKTLQDAAYFSVMQMYLTGDKGGALYDACISALADLMEETREEKDRTEILSITRSLAAGQVYKALGTCRKLVRRDSEAEAQHG</sequence>
<comment type="caution">
    <text evidence="4">The sequence shown here is derived from an EMBL/GenBank/DDBJ whole genome shotgun (WGS) entry which is preliminary data.</text>
</comment>
<evidence type="ECO:0000313" key="5">
    <source>
        <dbReference type="Proteomes" id="UP000266385"/>
    </source>
</evidence>
<organism evidence="4 5">
    <name type="scientific">Henriciella mobilis</name>
    <dbReference type="NCBI Taxonomy" id="2305467"/>
    <lineage>
        <taxon>Bacteria</taxon>
        <taxon>Pseudomonadati</taxon>
        <taxon>Pseudomonadota</taxon>
        <taxon>Alphaproteobacteria</taxon>
        <taxon>Hyphomonadales</taxon>
        <taxon>Hyphomonadaceae</taxon>
        <taxon>Henriciella</taxon>
    </lineage>
</organism>
<protein>
    <submittedName>
        <fullName evidence="4">Flagellar biosynthesis repressor FlbT</fullName>
    </submittedName>
</protein>
<keyword evidence="4" id="KW-0282">Flagellum</keyword>
<keyword evidence="4" id="KW-0966">Cell projection</keyword>
<evidence type="ECO:0000256" key="2">
    <source>
        <dbReference type="ARBA" id="ARBA00022795"/>
    </source>
</evidence>
<dbReference type="GO" id="GO:0044781">
    <property type="term" value="P:bacterial-type flagellum organization"/>
    <property type="evidence" value="ECO:0007669"/>
    <property type="project" value="UniProtKB-KW"/>
</dbReference>
<keyword evidence="3" id="KW-0694">RNA-binding</keyword>
<keyword evidence="4" id="KW-0969">Cilium</keyword>
<name>A0A399RBE1_9PROT</name>
<dbReference type="AlphaFoldDB" id="A0A399RBE1"/>
<dbReference type="InterPro" id="IPR009967">
    <property type="entry name" value="Flagellum_FlbT"/>
</dbReference>
<evidence type="ECO:0000256" key="3">
    <source>
        <dbReference type="ARBA" id="ARBA00022884"/>
    </source>
</evidence>
<evidence type="ECO:0000256" key="1">
    <source>
        <dbReference type="ARBA" id="ARBA00022491"/>
    </source>
</evidence>
<dbReference type="GO" id="GO:0048027">
    <property type="term" value="F:mRNA 5'-UTR binding"/>
    <property type="evidence" value="ECO:0007669"/>
    <property type="project" value="InterPro"/>
</dbReference>
<dbReference type="EMBL" id="QWFX01000014">
    <property type="protein sequence ID" value="RIJ27072.1"/>
    <property type="molecule type" value="Genomic_DNA"/>
</dbReference>
<accession>A0A399RBE1</accession>
<dbReference type="GO" id="GO:1902209">
    <property type="term" value="P:negative regulation of bacterial-type flagellum assembly"/>
    <property type="evidence" value="ECO:0007669"/>
    <property type="project" value="InterPro"/>
</dbReference>
<dbReference type="OrthoDB" id="8561314at2"/>
<keyword evidence="2" id="KW-1005">Bacterial flagellum biogenesis</keyword>
<keyword evidence="5" id="KW-1185">Reference proteome</keyword>
<evidence type="ECO:0000313" key="4">
    <source>
        <dbReference type="EMBL" id="RIJ27072.1"/>
    </source>
</evidence>
<reference evidence="4 5" key="1">
    <citation type="submission" date="2018-08" db="EMBL/GenBank/DDBJ databases">
        <title>Henriciella mobilis sp. nov., isolated from seawater.</title>
        <authorList>
            <person name="Cheng H."/>
            <person name="Wu Y.-H."/>
            <person name="Xu X.-W."/>
            <person name="Guo L.-L."/>
        </authorList>
    </citation>
    <scope>NUCLEOTIDE SEQUENCE [LARGE SCALE GENOMIC DNA]</scope>
    <source>
        <strain evidence="4 5">JN25</strain>
    </source>
</reference>
<proteinExistence type="predicted"/>
<dbReference type="GO" id="GO:0006402">
    <property type="term" value="P:mRNA catabolic process"/>
    <property type="evidence" value="ECO:0007669"/>
    <property type="project" value="InterPro"/>
</dbReference>
<dbReference type="Pfam" id="PF07378">
    <property type="entry name" value="FlbT"/>
    <property type="match status" value="1"/>
</dbReference>
<keyword evidence="1" id="KW-0678">Repressor</keyword>
<gene>
    <name evidence="4" type="primary">flbT</name>
    <name evidence="4" type="ORF">D1223_14640</name>
</gene>
<dbReference type="Proteomes" id="UP000266385">
    <property type="component" value="Unassembled WGS sequence"/>
</dbReference>